<keyword evidence="2" id="KW-1185">Reference proteome</keyword>
<evidence type="ECO:0000313" key="1">
    <source>
        <dbReference type="EMBL" id="KAJ9119331.1"/>
    </source>
</evidence>
<evidence type="ECO:0000313" key="2">
    <source>
        <dbReference type="Proteomes" id="UP001234202"/>
    </source>
</evidence>
<dbReference type="Proteomes" id="UP001234202">
    <property type="component" value="Unassembled WGS sequence"/>
</dbReference>
<dbReference type="EMBL" id="JASBWV010000025">
    <property type="protein sequence ID" value="KAJ9119331.1"/>
    <property type="molecule type" value="Genomic_DNA"/>
</dbReference>
<proteinExistence type="predicted"/>
<sequence length="341" mass="37756">MNGQDSEISPLIVEQITEQLQQRVLLEIQKLCEVKHERSVVSGSVVREGVQMNMDGDIREVMVPLTTQEESDVVHHLRLPPRLAKHGVYALLDLSDLAMTDANTLAGETSEEVRYSDVPILYLLPKTGVSLNPRQGNSDSEVESEAGPESDVVEVVGEGELTGYPLFKLNNRFLGPSAQQCKELLRGLLQLNSNIQQPPPQQPEMATTMIALCSPVHDIHRRLDKSPEDRNNVVHDVRAEATPGRGGEGLGDAVKLFIALWRLRLWNGMGWTVPLGLTTSAPTAIAVLDKKPKRDDLGRQARHAEETTGREEAAYKVQEQFKGQVVQGFQVVQGVMHGKWM</sequence>
<organism evidence="1 2">
    <name type="scientific">Naganishia onofrii</name>
    <dbReference type="NCBI Taxonomy" id="1851511"/>
    <lineage>
        <taxon>Eukaryota</taxon>
        <taxon>Fungi</taxon>
        <taxon>Dikarya</taxon>
        <taxon>Basidiomycota</taxon>
        <taxon>Agaricomycotina</taxon>
        <taxon>Tremellomycetes</taxon>
        <taxon>Filobasidiales</taxon>
        <taxon>Filobasidiaceae</taxon>
        <taxon>Naganishia</taxon>
    </lineage>
</organism>
<comment type="caution">
    <text evidence="1">The sequence shown here is derived from an EMBL/GenBank/DDBJ whole genome shotgun (WGS) entry which is preliminary data.</text>
</comment>
<accession>A0ACC2X6P4</accession>
<gene>
    <name evidence="1" type="ORF">QFC24_005802</name>
</gene>
<name>A0ACC2X6P4_9TREE</name>
<reference evidence="1" key="1">
    <citation type="submission" date="2023-04" db="EMBL/GenBank/DDBJ databases">
        <title>Draft Genome sequencing of Naganishia species isolated from polar environments using Oxford Nanopore Technology.</title>
        <authorList>
            <person name="Leo P."/>
            <person name="Venkateswaran K."/>
        </authorList>
    </citation>
    <scope>NUCLEOTIDE SEQUENCE</scope>
    <source>
        <strain evidence="1">DBVPG 5303</strain>
    </source>
</reference>
<protein>
    <submittedName>
        <fullName evidence="1">Uncharacterized protein</fullName>
    </submittedName>
</protein>